<evidence type="ECO:0000313" key="2">
    <source>
        <dbReference type="EMBL" id="SFC28347.1"/>
    </source>
</evidence>
<dbReference type="Proteomes" id="UP000199438">
    <property type="component" value="Unassembled WGS sequence"/>
</dbReference>
<keyword evidence="1" id="KW-0812">Transmembrane</keyword>
<protein>
    <submittedName>
        <fullName evidence="2">Uncharacterized protein</fullName>
    </submittedName>
</protein>
<accession>A0A1I1HW86</accession>
<sequence>MSSIQCPACKEPQEINVSNCTNCRFPFTGSTQEKSKHIAQFINKKSVINDAEEALSRSKKILFLISGYNFLFILVSILSSTIEVDVFSISINLILGLGFVICGLLLKKSPMFFSVFPLGMILGLYTVNFILDPDLAMRGIIYKLIIVGSLIYSIYLLQKAKTFNKQFSS</sequence>
<feature type="transmembrane region" description="Helical" evidence="1">
    <location>
        <begin position="113"/>
        <end position="131"/>
    </location>
</feature>
<feature type="transmembrane region" description="Helical" evidence="1">
    <location>
        <begin position="137"/>
        <end position="157"/>
    </location>
</feature>
<evidence type="ECO:0000313" key="3">
    <source>
        <dbReference type="Proteomes" id="UP000199438"/>
    </source>
</evidence>
<proteinExistence type="predicted"/>
<dbReference type="EMBL" id="FOKV01000003">
    <property type="protein sequence ID" value="SFC28347.1"/>
    <property type="molecule type" value="Genomic_DNA"/>
</dbReference>
<keyword evidence="1" id="KW-1133">Transmembrane helix</keyword>
<dbReference type="OrthoDB" id="1448908at2"/>
<dbReference type="RefSeq" id="WP_092541939.1">
    <property type="nucleotide sequence ID" value="NZ_FOKV01000003.1"/>
</dbReference>
<keyword evidence="3" id="KW-1185">Reference proteome</keyword>
<evidence type="ECO:0000256" key="1">
    <source>
        <dbReference type="SAM" id="Phobius"/>
    </source>
</evidence>
<gene>
    <name evidence="2" type="ORF">SAMN04487907_103202</name>
</gene>
<feature type="transmembrane region" description="Helical" evidence="1">
    <location>
        <begin position="61"/>
        <end position="80"/>
    </location>
</feature>
<name>A0A1I1HW86_9FLAO</name>
<dbReference type="AlphaFoldDB" id="A0A1I1HW86"/>
<feature type="transmembrane region" description="Helical" evidence="1">
    <location>
        <begin position="86"/>
        <end position="106"/>
    </location>
</feature>
<organism evidence="2 3">
    <name type="scientific">Zunongwangia mangrovi</name>
    <dbReference type="NCBI Taxonomy" id="1334022"/>
    <lineage>
        <taxon>Bacteria</taxon>
        <taxon>Pseudomonadati</taxon>
        <taxon>Bacteroidota</taxon>
        <taxon>Flavobacteriia</taxon>
        <taxon>Flavobacteriales</taxon>
        <taxon>Flavobacteriaceae</taxon>
        <taxon>Zunongwangia</taxon>
    </lineage>
</organism>
<reference evidence="3" key="1">
    <citation type="submission" date="2016-10" db="EMBL/GenBank/DDBJ databases">
        <authorList>
            <person name="Varghese N."/>
            <person name="Submissions S."/>
        </authorList>
    </citation>
    <scope>NUCLEOTIDE SEQUENCE [LARGE SCALE GENOMIC DNA]</scope>
    <source>
        <strain evidence="3">DSM 24499</strain>
    </source>
</reference>
<dbReference type="STRING" id="1334022.SAMN04487907_103202"/>
<keyword evidence="1" id="KW-0472">Membrane</keyword>